<feature type="transmembrane region" description="Helical" evidence="1">
    <location>
        <begin position="97"/>
        <end position="114"/>
    </location>
</feature>
<dbReference type="Proteomes" id="UP000290204">
    <property type="component" value="Unassembled WGS sequence"/>
</dbReference>
<comment type="caution">
    <text evidence="2">The sequence shown here is derived from an EMBL/GenBank/DDBJ whole genome shotgun (WGS) entry which is preliminary data.</text>
</comment>
<evidence type="ECO:0000256" key="1">
    <source>
        <dbReference type="SAM" id="Phobius"/>
    </source>
</evidence>
<feature type="transmembrane region" description="Helical" evidence="1">
    <location>
        <begin position="12"/>
        <end position="35"/>
    </location>
</feature>
<feature type="transmembrane region" description="Helical" evidence="1">
    <location>
        <begin position="47"/>
        <end position="65"/>
    </location>
</feature>
<keyword evidence="3" id="KW-1185">Reference proteome</keyword>
<evidence type="ECO:0000313" key="2">
    <source>
        <dbReference type="EMBL" id="RXK60604.1"/>
    </source>
</evidence>
<keyword evidence="1" id="KW-0812">Transmembrane</keyword>
<name>A0A4Q1CJR5_9BACT</name>
<dbReference type="EMBL" id="SDHW01000002">
    <property type="protein sequence ID" value="RXK60604.1"/>
    <property type="molecule type" value="Genomic_DNA"/>
</dbReference>
<gene>
    <name evidence="2" type="ORF">ESA94_09070</name>
</gene>
<reference evidence="2 3" key="1">
    <citation type="submission" date="2019-01" db="EMBL/GenBank/DDBJ databases">
        <title>Lacibacter sp. strain TTM-7.</title>
        <authorList>
            <person name="Chen W.-M."/>
        </authorList>
    </citation>
    <scope>NUCLEOTIDE SEQUENCE [LARGE SCALE GENOMIC DNA]</scope>
    <source>
        <strain evidence="2 3">TTM-7</strain>
    </source>
</reference>
<sequence length="132" mass="14791">MNFRINWEALGIAASVACAIHCAVVPLFITSLPLFGVNIIHNVFVEVLLLGAAFVIGFSTLWHGYKKHHHHWGTLVPFSAAMVLFTVNQFVHFPYSSFLFVVPAVALIITAHMLNHRFCRKANHCHSTDCNH</sequence>
<keyword evidence="1" id="KW-0472">Membrane</keyword>
<protein>
    <submittedName>
        <fullName evidence="2">MerC domain-containing protein</fullName>
    </submittedName>
</protein>
<dbReference type="Pfam" id="PF03203">
    <property type="entry name" value="MerC"/>
    <property type="match status" value="1"/>
</dbReference>
<keyword evidence="1" id="KW-1133">Transmembrane helix</keyword>
<dbReference type="RefSeq" id="WP_129130565.1">
    <property type="nucleotide sequence ID" value="NZ_SDHW01000002.1"/>
</dbReference>
<proteinExistence type="predicted"/>
<organism evidence="2 3">
    <name type="scientific">Lacibacter luteus</name>
    <dbReference type="NCBI Taxonomy" id="2508719"/>
    <lineage>
        <taxon>Bacteria</taxon>
        <taxon>Pseudomonadati</taxon>
        <taxon>Bacteroidota</taxon>
        <taxon>Chitinophagia</taxon>
        <taxon>Chitinophagales</taxon>
        <taxon>Chitinophagaceae</taxon>
        <taxon>Lacibacter</taxon>
    </lineage>
</organism>
<accession>A0A4Q1CJR5</accession>
<dbReference type="AlphaFoldDB" id="A0A4Q1CJR5"/>
<evidence type="ECO:0000313" key="3">
    <source>
        <dbReference type="Proteomes" id="UP000290204"/>
    </source>
</evidence>
<dbReference type="OrthoDB" id="5966279at2"/>
<dbReference type="GO" id="GO:0015097">
    <property type="term" value="F:mercury ion transmembrane transporter activity"/>
    <property type="evidence" value="ECO:0007669"/>
    <property type="project" value="InterPro"/>
</dbReference>
<dbReference type="GO" id="GO:0016020">
    <property type="term" value="C:membrane"/>
    <property type="evidence" value="ECO:0007669"/>
    <property type="project" value="InterPro"/>
</dbReference>
<dbReference type="InterPro" id="IPR004891">
    <property type="entry name" value="Mercury-R_MerC"/>
</dbReference>
<feature type="transmembrane region" description="Helical" evidence="1">
    <location>
        <begin position="72"/>
        <end position="91"/>
    </location>
</feature>